<organism evidence="8">
    <name type="scientific">Iridovirus Liz-CrIV</name>
    <dbReference type="NCBI Taxonomy" id="2594309"/>
    <lineage>
        <taxon>Viruses</taxon>
        <taxon>Varidnaviria</taxon>
        <taxon>Bamfordvirae</taxon>
        <taxon>Nucleocytoviricota</taxon>
        <taxon>Megaviricetes</taxon>
        <taxon>Pimascovirales</taxon>
        <taxon>Pimascovirales incertae sedis</taxon>
        <taxon>Iridoviridae</taxon>
    </lineage>
</organism>
<dbReference type="EC" id="1.5.1.3" evidence="2"/>
<dbReference type="PANTHER" id="PTHR48069">
    <property type="entry name" value="DIHYDROFOLATE REDUCTASE"/>
    <property type="match status" value="1"/>
</dbReference>
<dbReference type="Pfam" id="PF00186">
    <property type="entry name" value="DHFR_1"/>
    <property type="match status" value="1"/>
</dbReference>
<dbReference type="PANTHER" id="PTHR48069:SF3">
    <property type="entry name" value="DIHYDROFOLATE REDUCTASE"/>
    <property type="match status" value="1"/>
</dbReference>
<dbReference type="InterPro" id="IPR012259">
    <property type="entry name" value="DHFR"/>
</dbReference>
<feature type="domain" description="DHFR" evidence="7">
    <location>
        <begin position="3"/>
        <end position="158"/>
    </location>
</feature>
<proteinExistence type="inferred from homology"/>
<dbReference type="GO" id="GO:0006730">
    <property type="term" value="P:one-carbon metabolic process"/>
    <property type="evidence" value="ECO:0007669"/>
    <property type="project" value="UniProtKB-KW"/>
</dbReference>
<dbReference type="GO" id="GO:0046654">
    <property type="term" value="P:tetrahydrofolate biosynthetic process"/>
    <property type="evidence" value="ECO:0007669"/>
    <property type="project" value="InterPro"/>
</dbReference>
<evidence type="ECO:0000256" key="6">
    <source>
        <dbReference type="RuleBase" id="RU004474"/>
    </source>
</evidence>
<evidence type="ECO:0000256" key="1">
    <source>
        <dbReference type="ARBA" id="ARBA00004903"/>
    </source>
</evidence>
<comment type="similarity">
    <text evidence="6">Belongs to the dihydrofolate reductase family.</text>
</comment>
<dbReference type="InterPro" id="IPR001796">
    <property type="entry name" value="DHFR_dom"/>
</dbReference>
<keyword evidence="4" id="KW-0521">NADP</keyword>
<name>A0A5B8RKI2_9VIRU</name>
<dbReference type="GO" id="GO:0046452">
    <property type="term" value="P:dihydrofolate metabolic process"/>
    <property type="evidence" value="ECO:0007669"/>
    <property type="project" value="TreeGrafter"/>
</dbReference>
<dbReference type="GO" id="GO:0046655">
    <property type="term" value="P:folic acid metabolic process"/>
    <property type="evidence" value="ECO:0007669"/>
    <property type="project" value="TreeGrafter"/>
</dbReference>
<dbReference type="PROSITE" id="PS00075">
    <property type="entry name" value="DHFR_1"/>
    <property type="match status" value="1"/>
</dbReference>
<dbReference type="PROSITE" id="PS51330">
    <property type="entry name" value="DHFR_2"/>
    <property type="match status" value="1"/>
</dbReference>
<reference evidence="8" key="1">
    <citation type="journal article" date="2019" name="Viruses">
        <title>Detection and Characterization of Invertebrate Iridoviruses Found in Reptiles and Prey Insects in Europe over the Past Two Decades.</title>
        <authorList>
            <person name="Papp T."/>
            <person name="Marschang R.E."/>
        </authorList>
    </citation>
    <scope>NUCLEOTIDE SEQUENCE</scope>
    <source>
        <strain evidence="8">Liz-CrIV</strain>
    </source>
</reference>
<sequence length="158" mass="17991">MLPLSMIVAIGNNGAIGYKGKIPWHISEDMSYFKKITQGHAIIMGRKTWNEIGKPLQGRRNIVLSKQFVHKDVEVFSSIEDAISSARTTDLEPIIIGGSSIYTQAMPFVTKIYLTEVNLTVTADTFFIWNRNDWKEIFRQKGNAKEIEFVVLVRNDKL</sequence>
<evidence type="ECO:0000259" key="7">
    <source>
        <dbReference type="PROSITE" id="PS51330"/>
    </source>
</evidence>
<dbReference type="SUPFAM" id="SSF53597">
    <property type="entry name" value="Dihydrofolate reductase-like"/>
    <property type="match status" value="1"/>
</dbReference>
<dbReference type="InterPro" id="IPR024072">
    <property type="entry name" value="DHFR-like_dom_sf"/>
</dbReference>
<keyword evidence="5" id="KW-0560">Oxidoreductase</keyword>
<evidence type="ECO:0000256" key="5">
    <source>
        <dbReference type="ARBA" id="ARBA00023002"/>
    </source>
</evidence>
<dbReference type="Gene3D" id="3.40.430.10">
    <property type="entry name" value="Dihydrofolate Reductase, subunit A"/>
    <property type="match status" value="1"/>
</dbReference>
<protein>
    <recommendedName>
        <fullName evidence="2">dihydrofolate reductase</fullName>
        <ecNumber evidence="2">1.5.1.3</ecNumber>
    </recommendedName>
</protein>
<dbReference type="PRINTS" id="PR00070">
    <property type="entry name" value="DHFR"/>
</dbReference>
<evidence type="ECO:0000256" key="3">
    <source>
        <dbReference type="ARBA" id="ARBA00022563"/>
    </source>
</evidence>
<comment type="pathway">
    <text evidence="1">Cofactor biosynthesis; tetrahydrofolate biosynthesis; 5,6,7,8-tetrahydrofolate from 7,8-dihydrofolate: step 1/1.</text>
</comment>
<evidence type="ECO:0000256" key="2">
    <source>
        <dbReference type="ARBA" id="ARBA00012856"/>
    </source>
</evidence>
<dbReference type="GO" id="GO:0050661">
    <property type="term" value="F:NADP binding"/>
    <property type="evidence" value="ECO:0007669"/>
    <property type="project" value="InterPro"/>
</dbReference>
<dbReference type="InterPro" id="IPR017925">
    <property type="entry name" value="DHFR_CS"/>
</dbReference>
<keyword evidence="3" id="KW-0554">One-carbon metabolism</keyword>
<dbReference type="EMBL" id="MN081869">
    <property type="protein sequence ID" value="QEA08194.1"/>
    <property type="molecule type" value="Genomic_DNA"/>
</dbReference>
<evidence type="ECO:0000313" key="8">
    <source>
        <dbReference type="EMBL" id="QEA08194.1"/>
    </source>
</evidence>
<dbReference type="GO" id="GO:0004146">
    <property type="term" value="F:dihydrofolate reductase activity"/>
    <property type="evidence" value="ECO:0007669"/>
    <property type="project" value="UniProtKB-EC"/>
</dbReference>
<dbReference type="PIRSF" id="PIRSF000194">
    <property type="entry name" value="DHFR"/>
    <property type="match status" value="1"/>
</dbReference>
<dbReference type="CDD" id="cd00209">
    <property type="entry name" value="DHFR"/>
    <property type="match status" value="1"/>
</dbReference>
<accession>A0A5B8RKI2</accession>
<evidence type="ECO:0000256" key="4">
    <source>
        <dbReference type="ARBA" id="ARBA00022857"/>
    </source>
</evidence>